<dbReference type="PRINTS" id="PR00344">
    <property type="entry name" value="BCTRLSENSOR"/>
</dbReference>
<sequence>MFRPKTLQGKFLAIYIPLSTVMAVVLLTIFEWHTYQAALHGLRQKAHYALDIQRAAIMPAVWELDLAHVQSMLADLPADPAFVGAIVTDERGDTLGHIGDIKPTAPGLIYVTDKIVYHSEQSYQTIGELKLVFTTQPIRQQALERLIFDTGLAFLLLVIVITSVLCVQHFLVTTPLKQLLVSIEYVKRYHQQKFVDWYSQDEMGTVIDAFNQMQAQQQQTASDLRTAHHTLEARVAQRTLELAQALEVAEDANRAKSEFLANMSHELRTPLHAILSYAQIGLHKTASGKSSDKLPRYFECIYDGGKSLLRLLNDLLDLAKLESGKMDFTFEATAPRHLITAMAQELSPWLDERGLRLETHLPDDAKPCSLDTVRIQQLLRNLLSNAIKFSGTDTTIEVRLDDEPQSLRVSVSDRGPGIPEAELETIFNKFIQSSKTKTGAGGTGLGLSICREIVSAHAGRIWAENRPGGGAIFTFELPRQPDTSPWRCQLLAGSVSERDIFPGV</sequence>
<dbReference type="GO" id="GO:0000155">
    <property type="term" value="F:phosphorelay sensor kinase activity"/>
    <property type="evidence" value="ECO:0007669"/>
    <property type="project" value="InterPro"/>
</dbReference>
<dbReference type="PANTHER" id="PTHR43711:SF1">
    <property type="entry name" value="HISTIDINE KINASE 1"/>
    <property type="match status" value="1"/>
</dbReference>
<dbReference type="EC" id="2.7.13.3" evidence="3"/>
<name>W4L606_ENTF1</name>
<dbReference type="Gene3D" id="6.10.340.10">
    <property type="match status" value="1"/>
</dbReference>
<proteinExistence type="predicted"/>
<keyword evidence="8" id="KW-0472">Membrane</keyword>
<accession>W4L606</accession>
<evidence type="ECO:0000313" key="12">
    <source>
        <dbReference type="Proteomes" id="UP000019141"/>
    </source>
</evidence>
<evidence type="ECO:0000256" key="8">
    <source>
        <dbReference type="SAM" id="Phobius"/>
    </source>
</evidence>
<dbReference type="PROSITE" id="PS50885">
    <property type="entry name" value="HAMP"/>
    <property type="match status" value="1"/>
</dbReference>
<dbReference type="InterPro" id="IPR004358">
    <property type="entry name" value="Sig_transdc_His_kin-like_C"/>
</dbReference>
<dbReference type="PROSITE" id="PS50109">
    <property type="entry name" value="HIS_KIN"/>
    <property type="match status" value="1"/>
</dbReference>
<organism evidence="11 12">
    <name type="scientific">Entotheonella factor</name>
    <dbReference type="NCBI Taxonomy" id="1429438"/>
    <lineage>
        <taxon>Bacteria</taxon>
        <taxon>Pseudomonadati</taxon>
        <taxon>Nitrospinota/Tectimicrobiota group</taxon>
        <taxon>Candidatus Tectimicrobiota</taxon>
        <taxon>Candidatus Entotheonellia</taxon>
        <taxon>Candidatus Entotheonellales</taxon>
        <taxon>Candidatus Entotheonellaceae</taxon>
        <taxon>Candidatus Entotheonella</taxon>
    </lineage>
</organism>
<protein>
    <recommendedName>
        <fullName evidence="3">histidine kinase</fullName>
        <ecNumber evidence="3">2.7.13.3</ecNumber>
    </recommendedName>
</protein>
<dbReference type="InterPro" id="IPR003661">
    <property type="entry name" value="HisK_dim/P_dom"/>
</dbReference>
<dbReference type="AlphaFoldDB" id="W4L606"/>
<evidence type="ECO:0000256" key="3">
    <source>
        <dbReference type="ARBA" id="ARBA00012438"/>
    </source>
</evidence>
<comment type="subcellular location">
    <subcellularLocation>
        <location evidence="2">Membrane</location>
    </subcellularLocation>
</comment>
<evidence type="ECO:0000256" key="2">
    <source>
        <dbReference type="ARBA" id="ARBA00004370"/>
    </source>
</evidence>
<keyword evidence="8" id="KW-1133">Transmembrane helix</keyword>
<dbReference type="SUPFAM" id="SSF55874">
    <property type="entry name" value="ATPase domain of HSP90 chaperone/DNA topoisomerase II/histidine kinase"/>
    <property type="match status" value="1"/>
</dbReference>
<dbReference type="SMART" id="SM00388">
    <property type="entry name" value="HisKA"/>
    <property type="match status" value="1"/>
</dbReference>
<comment type="catalytic activity">
    <reaction evidence="1">
        <text>ATP + protein L-histidine = ADP + protein N-phospho-L-histidine.</text>
        <dbReference type="EC" id="2.7.13.3"/>
    </reaction>
</comment>
<evidence type="ECO:0000313" key="11">
    <source>
        <dbReference type="EMBL" id="ETW93487.1"/>
    </source>
</evidence>
<gene>
    <name evidence="11" type="ORF">ETSY1_38995</name>
</gene>
<reference evidence="11 12" key="1">
    <citation type="journal article" date="2014" name="Nature">
        <title>An environmental bacterial taxon with a large and distinct metabolic repertoire.</title>
        <authorList>
            <person name="Wilson M.C."/>
            <person name="Mori T."/>
            <person name="Ruckert C."/>
            <person name="Uria A.R."/>
            <person name="Helf M.J."/>
            <person name="Takada K."/>
            <person name="Gernert C."/>
            <person name="Steffens U.A."/>
            <person name="Heycke N."/>
            <person name="Schmitt S."/>
            <person name="Rinke C."/>
            <person name="Helfrich E.J."/>
            <person name="Brachmann A.O."/>
            <person name="Gurgui C."/>
            <person name="Wakimoto T."/>
            <person name="Kracht M."/>
            <person name="Crusemann M."/>
            <person name="Hentschel U."/>
            <person name="Abe I."/>
            <person name="Matsunaga S."/>
            <person name="Kalinowski J."/>
            <person name="Takeyama H."/>
            <person name="Piel J."/>
        </authorList>
    </citation>
    <scope>NUCLEOTIDE SEQUENCE [LARGE SCALE GENOMIC DNA]</scope>
    <source>
        <strain evidence="12">TSY1</strain>
    </source>
</reference>
<feature type="transmembrane region" description="Helical" evidence="8">
    <location>
        <begin position="12"/>
        <end position="35"/>
    </location>
</feature>
<feature type="domain" description="HAMP" evidence="10">
    <location>
        <begin position="170"/>
        <end position="222"/>
    </location>
</feature>
<dbReference type="CDD" id="cd00082">
    <property type="entry name" value="HisKA"/>
    <property type="match status" value="1"/>
</dbReference>
<keyword evidence="4" id="KW-0597">Phosphoprotein</keyword>
<dbReference type="Gene3D" id="1.10.287.130">
    <property type="match status" value="1"/>
</dbReference>
<evidence type="ECO:0000259" key="10">
    <source>
        <dbReference type="PROSITE" id="PS50885"/>
    </source>
</evidence>
<dbReference type="InterPro" id="IPR003660">
    <property type="entry name" value="HAMP_dom"/>
</dbReference>
<dbReference type="HOGENOM" id="CLU_540471_0_0_7"/>
<dbReference type="CDD" id="cd00075">
    <property type="entry name" value="HATPase"/>
    <property type="match status" value="1"/>
</dbReference>
<evidence type="ECO:0000256" key="6">
    <source>
        <dbReference type="ARBA" id="ARBA00022777"/>
    </source>
</evidence>
<dbReference type="FunFam" id="3.30.565.10:FF:000006">
    <property type="entry name" value="Sensor histidine kinase WalK"/>
    <property type="match status" value="1"/>
</dbReference>
<dbReference type="SUPFAM" id="SSF47384">
    <property type="entry name" value="Homodimeric domain of signal transducing histidine kinase"/>
    <property type="match status" value="1"/>
</dbReference>
<dbReference type="GO" id="GO:0016020">
    <property type="term" value="C:membrane"/>
    <property type="evidence" value="ECO:0007669"/>
    <property type="project" value="UniProtKB-SubCell"/>
</dbReference>
<dbReference type="InterPro" id="IPR036097">
    <property type="entry name" value="HisK_dim/P_sf"/>
</dbReference>
<evidence type="ECO:0000259" key="9">
    <source>
        <dbReference type="PROSITE" id="PS50109"/>
    </source>
</evidence>
<keyword evidence="5" id="KW-0808">Transferase</keyword>
<evidence type="ECO:0000256" key="1">
    <source>
        <dbReference type="ARBA" id="ARBA00000085"/>
    </source>
</evidence>
<feature type="transmembrane region" description="Helical" evidence="8">
    <location>
        <begin position="146"/>
        <end position="171"/>
    </location>
</feature>
<dbReference type="Pfam" id="PF02518">
    <property type="entry name" value="HATPase_c"/>
    <property type="match status" value="1"/>
</dbReference>
<dbReference type="Proteomes" id="UP000019141">
    <property type="component" value="Unassembled WGS sequence"/>
</dbReference>
<dbReference type="Pfam" id="PF00512">
    <property type="entry name" value="HisKA"/>
    <property type="match status" value="1"/>
</dbReference>
<keyword evidence="12" id="KW-1185">Reference proteome</keyword>
<dbReference type="Gene3D" id="3.30.565.10">
    <property type="entry name" value="Histidine kinase-like ATPase, C-terminal domain"/>
    <property type="match status" value="1"/>
</dbReference>
<dbReference type="PANTHER" id="PTHR43711">
    <property type="entry name" value="TWO-COMPONENT HISTIDINE KINASE"/>
    <property type="match status" value="1"/>
</dbReference>
<dbReference type="InterPro" id="IPR036890">
    <property type="entry name" value="HATPase_C_sf"/>
</dbReference>
<feature type="domain" description="Histidine kinase" evidence="9">
    <location>
        <begin position="262"/>
        <end position="481"/>
    </location>
</feature>
<comment type="caution">
    <text evidence="11">The sequence shown here is derived from an EMBL/GenBank/DDBJ whole genome shotgun (WGS) entry which is preliminary data.</text>
</comment>
<keyword evidence="7" id="KW-0902">Two-component regulatory system</keyword>
<dbReference type="EMBL" id="AZHW01001227">
    <property type="protein sequence ID" value="ETW93487.1"/>
    <property type="molecule type" value="Genomic_DNA"/>
</dbReference>
<evidence type="ECO:0000256" key="5">
    <source>
        <dbReference type="ARBA" id="ARBA00022679"/>
    </source>
</evidence>
<evidence type="ECO:0000256" key="4">
    <source>
        <dbReference type="ARBA" id="ARBA00022553"/>
    </source>
</evidence>
<keyword evidence="8" id="KW-0812">Transmembrane</keyword>
<evidence type="ECO:0000256" key="7">
    <source>
        <dbReference type="ARBA" id="ARBA00023012"/>
    </source>
</evidence>
<keyword evidence="6" id="KW-0418">Kinase</keyword>
<dbReference type="InterPro" id="IPR050736">
    <property type="entry name" value="Sensor_HK_Regulatory"/>
</dbReference>
<dbReference type="InterPro" id="IPR003594">
    <property type="entry name" value="HATPase_dom"/>
</dbReference>
<dbReference type="InterPro" id="IPR005467">
    <property type="entry name" value="His_kinase_dom"/>
</dbReference>
<dbReference type="SMART" id="SM00387">
    <property type="entry name" value="HATPase_c"/>
    <property type="match status" value="1"/>
</dbReference>